<keyword evidence="1" id="KW-0472">Membrane</keyword>
<sequence length="87" mass="10210">MEETYPVKDRLVKGLFVLLFMFAFACCRFLLSFIVLVQFLFDLISGEPNNRLCQFSSEFKDYIAEVVAFVTYQSDTKPFPFSDWPKN</sequence>
<reference evidence="2" key="1">
    <citation type="submission" date="2018-05" db="EMBL/GenBank/DDBJ databases">
        <authorList>
            <person name="Lanie J.A."/>
            <person name="Ng W.-L."/>
            <person name="Kazmierczak K.M."/>
            <person name="Andrzejewski T.M."/>
            <person name="Davidsen T.M."/>
            <person name="Wayne K.J."/>
            <person name="Tettelin H."/>
            <person name="Glass J.I."/>
            <person name="Rusch D."/>
            <person name="Podicherti R."/>
            <person name="Tsui H.-C.T."/>
            <person name="Winkler M.E."/>
        </authorList>
    </citation>
    <scope>NUCLEOTIDE SEQUENCE</scope>
</reference>
<evidence type="ECO:0000313" key="2">
    <source>
        <dbReference type="EMBL" id="SVB90568.1"/>
    </source>
</evidence>
<accession>A0A382HTD9</accession>
<gene>
    <name evidence="2" type="ORF">METZ01_LOCUS243422</name>
</gene>
<dbReference type="AlphaFoldDB" id="A0A382HTD9"/>
<dbReference type="EMBL" id="UINC01063194">
    <property type="protein sequence ID" value="SVB90568.1"/>
    <property type="molecule type" value="Genomic_DNA"/>
</dbReference>
<feature type="transmembrane region" description="Helical" evidence="1">
    <location>
        <begin position="15"/>
        <end position="41"/>
    </location>
</feature>
<dbReference type="InterPro" id="IPR025498">
    <property type="entry name" value="DUF4389"/>
</dbReference>
<keyword evidence="1" id="KW-0812">Transmembrane</keyword>
<organism evidence="2">
    <name type="scientific">marine metagenome</name>
    <dbReference type="NCBI Taxonomy" id="408172"/>
    <lineage>
        <taxon>unclassified sequences</taxon>
        <taxon>metagenomes</taxon>
        <taxon>ecological metagenomes</taxon>
    </lineage>
</organism>
<keyword evidence="1" id="KW-1133">Transmembrane helix</keyword>
<protein>
    <recommendedName>
        <fullName evidence="3">DUF4389 domain-containing protein</fullName>
    </recommendedName>
</protein>
<evidence type="ECO:0008006" key="3">
    <source>
        <dbReference type="Google" id="ProtNLM"/>
    </source>
</evidence>
<dbReference type="Pfam" id="PF14333">
    <property type="entry name" value="DUF4389"/>
    <property type="match status" value="1"/>
</dbReference>
<proteinExistence type="predicted"/>
<name>A0A382HTD9_9ZZZZ</name>
<evidence type="ECO:0000256" key="1">
    <source>
        <dbReference type="SAM" id="Phobius"/>
    </source>
</evidence>